<accession>A0A9D3RPS7</accession>
<feature type="compositionally biased region" description="Polar residues" evidence="9">
    <location>
        <begin position="65"/>
        <end position="80"/>
    </location>
</feature>
<dbReference type="EMBL" id="JAFIRN010000012">
    <property type="protein sequence ID" value="KAG5838423.1"/>
    <property type="molecule type" value="Genomic_DNA"/>
</dbReference>
<feature type="compositionally biased region" description="Basic and acidic residues" evidence="9">
    <location>
        <begin position="626"/>
        <end position="638"/>
    </location>
</feature>
<keyword evidence="6" id="KW-0969">Cilium</keyword>
<dbReference type="InterPro" id="IPR004344">
    <property type="entry name" value="TTL/TTLL_fam"/>
</dbReference>
<evidence type="ECO:0000256" key="8">
    <source>
        <dbReference type="ARBA" id="ARBA00048944"/>
    </source>
</evidence>
<feature type="region of interest" description="Disordered" evidence="9">
    <location>
        <begin position="1"/>
        <end position="85"/>
    </location>
</feature>
<evidence type="ECO:0000256" key="2">
    <source>
        <dbReference type="ARBA" id="ARBA00022490"/>
    </source>
</evidence>
<dbReference type="Gene3D" id="3.30.470.20">
    <property type="entry name" value="ATP-grasp fold, B domain"/>
    <property type="match status" value="1"/>
</dbReference>
<comment type="subcellular location">
    <subcellularLocation>
        <location evidence="1">Cytoplasm</location>
        <location evidence="1">Cytoskeleton</location>
        <location evidence="1">Flagellum axoneme</location>
    </subcellularLocation>
</comment>
<feature type="region of interest" description="Disordered" evidence="9">
    <location>
        <begin position="667"/>
        <end position="702"/>
    </location>
</feature>
<dbReference type="AlphaFoldDB" id="A0A9D3RPS7"/>
<evidence type="ECO:0000256" key="3">
    <source>
        <dbReference type="ARBA" id="ARBA00022598"/>
    </source>
</evidence>
<evidence type="ECO:0000256" key="6">
    <source>
        <dbReference type="ARBA" id="ARBA00022846"/>
    </source>
</evidence>
<protein>
    <recommendedName>
        <fullName evidence="12">Tubulin monoglycylase TTLL3-like</fullName>
    </recommendedName>
</protein>
<keyword evidence="7" id="KW-0206">Cytoskeleton</keyword>
<reference evidence="10" key="1">
    <citation type="submission" date="2021-01" db="EMBL/GenBank/DDBJ databases">
        <title>A chromosome-scale assembly of European eel, Anguilla anguilla.</title>
        <authorList>
            <person name="Henkel C."/>
            <person name="Jong-Raadsen S.A."/>
            <person name="Dufour S."/>
            <person name="Weltzien F.-A."/>
            <person name="Palstra A.P."/>
            <person name="Pelster B."/>
            <person name="Spaink H.P."/>
            <person name="Van Den Thillart G.E."/>
            <person name="Jansen H."/>
            <person name="Zahm M."/>
            <person name="Klopp C."/>
            <person name="Cedric C."/>
            <person name="Louis A."/>
            <person name="Berthelot C."/>
            <person name="Parey E."/>
            <person name="Roest Crollius H."/>
            <person name="Montfort J."/>
            <person name="Robinson-Rechavi M."/>
            <person name="Bucao C."/>
            <person name="Bouchez O."/>
            <person name="Gislard M."/>
            <person name="Lluch J."/>
            <person name="Milhes M."/>
            <person name="Lampietro C."/>
            <person name="Lopez Roques C."/>
            <person name="Donnadieu C."/>
            <person name="Braasch I."/>
            <person name="Desvignes T."/>
            <person name="Postlethwait J."/>
            <person name="Bobe J."/>
            <person name="Guiguen Y."/>
            <person name="Dirks R."/>
        </authorList>
    </citation>
    <scope>NUCLEOTIDE SEQUENCE</scope>
    <source>
        <strain evidence="10">Tag_6206</strain>
        <tissue evidence="10">Liver</tissue>
    </source>
</reference>
<proteinExistence type="predicted"/>
<dbReference type="GO" id="GO:0005930">
    <property type="term" value="C:axoneme"/>
    <property type="evidence" value="ECO:0007669"/>
    <property type="project" value="TreeGrafter"/>
</dbReference>
<keyword evidence="11" id="KW-1185">Reference proteome</keyword>
<gene>
    <name evidence="10" type="ORF">ANANG_G00223550</name>
</gene>
<feature type="region of interest" description="Disordered" evidence="9">
    <location>
        <begin position="728"/>
        <end position="785"/>
    </location>
</feature>
<dbReference type="GO" id="GO:0005524">
    <property type="term" value="F:ATP binding"/>
    <property type="evidence" value="ECO:0007669"/>
    <property type="project" value="UniProtKB-KW"/>
</dbReference>
<dbReference type="PANTHER" id="PTHR45870:SF2">
    <property type="entry name" value="TUBULIN MONOGLYCYLASE TTLL3"/>
    <property type="match status" value="1"/>
</dbReference>
<organism evidence="10 11">
    <name type="scientific">Anguilla anguilla</name>
    <name type="common">European freshwater eel</name>
    <name type="synonym">Muraena anguilla</name>
    <dbReference type="NCBI Taxonomy" id="7936"/>
    <lineage>
        <taxon>Eukaryota</taxon>
        <taxon>Metazoa</taxon>
        <taxon>Chordata</taxon>
        <taxon>Craniata</taxon>
        <taxon>Vertebrata</taxon>
        <taxon>Euteleostomi</taxon>
        <taxon>Actinopterygii</taxon>
        <taxon>Neopterygii</taxon>
        <taxon>Teleostei</taxon>
        <taxon>Anguilliformes</taxon>
        <taxon>Anguillidae</taxon>
        <taxon>Anguilla</taxon>
    </lineage>
</organism>
<evidence type="ECO:0000313" key="11">
    <source>
        <dbReference type="Proteomes" id="UP001044222"/>
    </source>
</evidence>
<evidence type="ECO:0000256" key="5">
    <source>
        <dbReference type="ARBA" id="ARBA00022840"/>
    </source>
</evidence>
<evidence type="ECO:0000313" key="10">
    <source>
        <dbReference type="EMBL" id="KAG5838423.1"/>
    </source>
</evidence>
<dbReference type="GO" id="GO:0003341">
    <property type="term" value="P:cilium movement"/>
    <property type="evidence" value="ECO:0007669"/>
    <property type="project" value="TreeGrafter"/>
</dbReference>
<dbReference type="Proteomes" id="UP001044222">
    <property type="component" value="Chromosome 12"/>
</dbReference>
<evidence type="ECO:0008006" key="12">
    <source>
        <dbReference type="Google" id="ProtNLM"/>
    </source>
</evidence>
<keyword evidence="4" id="KW-0547">Nucleotide-binding</keyword>
<keyword evidence="2" id="KW-0963">Cytoplasm</keyword>
<feature type="compositionally biased region" description="Acidic residues" evidence="9">
    <location>
        <begin position="153"/>
        <end position="175"/>
    </location>
</feature>
<comment type="caution">
    <text evidence="10">The sequence shown here is derived from an EMBL/GenBank/DDBJ whole genome shotgun (WGS) entry which is preliminary data.</text>
</comment>
<dbReference type="Pfam" id="PF03133">
    <property type="entry name" value="TTL"/>
    <property type="match status" value="1"/>
</dbReference>
<evidence type="ECO:0000256" key="7">
    <source>
        <dbReference type="ARBA" id="ARBA00023212"/>
    </source>
</evidence>
<dbReference type="PANTHER" id="PTHR45870">
    <property type="entry name" value="TUBULIN MONOGLYCYLASE TTLL3"/>
    <property type="match status" value="1"/>
</dbReference>
<comment type="catalytic activity">
    <reaction evidence="8">
        <text>L-glutamyl-[protein] + glycine + ATP = glycyl-L-glutamyl-[protein] + ADP + phosphate + H(+)</text>
        <dbReference type="Rhea" id="RHEA:67180"/>
        <dbReference type="Rhea" id="RHEA-COMP:10208"/>
        <dbReference type="Rhea" id="RHEA-COMP:17207"/>
        <dbReference type="ChEBI" id="CHEBI:15378"/>
        <dbReference type="ChEBI" id="CHEBI:29973"/>
        <dbReference type="ChEBI" id="CHEBI:30616"/>
        <dbReference type="ChEBI" id="CHEBI:43474"/>
        <dbReference type="ChEBI" id="CHEBI:57305"/>
        <dbReference type="ChEBI" id="CHEBI:167890"/>
        <dbReference type="ChEBI" id="CHEBI:456216"/>
    </reaction>
    <physiologicalReaction direction="left-to-right" evidence="8">
        <dbReference type="Rhea" id="RHEA:67181"/>
    </physiologicalReaction>
</comment>
<keyword evidence="3" id="KW-0436">Ligase</keyword>
<name>A0A9D3RPS7_ANGAN</name>
<evidence type="ECO:0000256" key="9">
    <source>
        <dbReference type="SAM" id="MobiDB-lite"/>
    </source>
</evidence>
<keyword evidence="5" id="KW-0067">ATP-binding</keyword>
<dbReference type="PROSITE" id="PS51221">
    <property type="entry name" value="TTL"/>
    <property type="match status" value="1"/>
</dbReference>
<evidence type="ECO:0000256" key="1">
    <source>
        <dbReference type="ARBA" id="ARBA00004611"/>
    </source>
</evidence>
<dbReference type="FunFam" id="3.30.470.20:FF:000032">
    <property type="entry name" value="tubulin monoglycylase TTLL3 isoform X2"/>
    <property type="match status" value="1"/>
</dbReference>
<sequence length="785" mass="88487">MRPRDHTEVPAQRASLPAPAPSPASAPARAERSQNNEGKVPVTDKGSLRGVIPQSGNVNLPYHLRQTSSTPSPERTTQSVPEGKVRRSIASLPVITSDRLSRAKALVEKAVKQRKVFLVQGPYPVLRAALRARGWVEQRQPRNVPSKGRTQGDEGDDRDNSTDGEDSSEEVERDDTPDDIYDIMSRLVRNETVYFCWTMRRDTIDYRSLRKEQITNHFAKAGTFTTKVGLCVNLRNLRWFDAADPDTFFPRCYRLGAEDEKYAFIDDYRRTACSSLLQCVLERSRGEQVEEERAGSSDFSGQKKRCKRRAIESQWAEFLHSYYMIVHEGVGIRDSNRYLERCQVMLRRLREVSPQLDTDGIHNIWIVKPGALSRGRGIICVKRLEEILKLVDSDPALIKDSKWVVQKYLERPLLIHGTKFDLRQWFLVTDWNPLTIWFYRECYLRFSTQPYSVERLDSSVHLCNNSIQKHYQPSQRRHPEIPEDNMWSSEQFRTFLRVQGQVALWDSVVVPGMKQAVVHALQTAQDLVESRRGSFELYGADFMLGRDLRPWLIEINGSPTMAPSTPVTAQLCMAVQEDTLRVVLDRRLNRSACTGGFQLIYKQAAVEIPQYVGKPHAASKRCPTGKRKENNTDKERKGPGSAQNVPRQAAHSLKLIPVCPILTAEPKHSDLGLSSGEKPRLPPRALSRSMDSSLRGSARRRQVCHSCTTRSMLLSPCGLPTLRSPAPLGGSRGLHLGPLDVTATTPPDPPTSNTSPRCSRSSPTSADRARPRSAGTQSASPYDTE</sequence>
<keyword evidence="6" id="KW-0966">Cell projection</keyword>
<feature type="region of interest" description="Disordered" evidence="9">
    <location>
        <begin position="137"/>
        <end position="175"/>
    </location>
</feature>
<dbReference type="GO" id="GO:0070736">
    <property type="term" value="F:protein-glycine ligase activity, initiating"/>
    <property type="evidence" value="ECO:0007669"/>
    <property type="project" value="TreeGrafter"/>
</dbReference>
<dbReference type="SUPFAM" id="SSF56059">
    <property type="entry name" value="Glutathione synthetase ATP-binding domain-like"/>
    <property type="match status" value="1"/>
</dbReference>
<dbReference type="InterPro" id="IPR051437">
    <property type="entry name" value="TTLL_monoglycylase"/>
</dbReference>
<feature type="region of interest" description="Disordered" evidence="9">
    <location>
        <begin position="616"/>
        <end position="647"/>
    </location>
</feature>
<dbReference type="GO" id="GO:0060271">
    <property type="term" value="P:cilium assembly"/>
    <property type="evidence" value="ECO:0007669"/>
    <property type="project" value="TreeGrafter"/>
</dbReference>
<dbReference type="GO" id="GO:0015630">
    <property type="term" value="C:microtubule cytoskeleton"/>
    <property type="evidence" value="ECO:0007669"/>
    <property type="project" value="TreeGrafter"/>
</dbReference>
<feature type="compositionally biased region" description="Low complexity" evidence="9">
    <location>
        <begin position="751"/>
        <end position="765"/>
    </location>
</feature>
<keyword evidence="6" id="KW-0282">Flagellum</keyword>
<feature type="compositionally biased region" description="Polar residues" evidence="9">
    <location>
        <begin position="774"/>
        <end position="785"/>
    </location>
</feature>
<evidence type="ECO:0000256" key="4">
    <source>
        <dbReference type="ARBA" id="ARBA00022741"/>
    </source>
</evidence>